<sequence>MTFAQRPAASASGGFRGRRAAVIAAVGAAPLALTGLAASPAAAHGTMGDPVSRVSQCYAEGPESPDSAACRAAVAAGGTQALYDWNGIRIGDANGMHEKLVPDGRLCSANNDAFKGLDLARTDWPATSVGSGKHTFKYRVTAPHKGTFKVYLTKAGYDPSQPLGWDDLDLDSPVATATDPAATDGFYTFSGTLPQRSGRHVLYAVWQRSDSPEAFYSCSDVTFGGASGGGAGVGSSGSGGGESGSGAGSGTTPAPVASAPTEEQIGEGAEHSTVENHGHGDDDPSTSAEPVSDTADGTGAEDKDGAGDDTATAAGNRPGPAGGAENLAETGGSSSTSYIAVGGAAALALGAAALFASVRRRAVGGGRHGR</sequence>
<keyword evidence="3" id="KW-1133">Transmembrane helix</keyword>
<dbReference type="NCBIfam" id="NF041528">
    <property type="entry name" value="strep_LAETG"/>
    <property type="match status" value="1"/>
</dbReference>
<evidence type="ECO:0000313" key="5">
    <source>
        <dbReference type="EMBL" id="GGX95497.1"/>
    </source>
</evidence>
<dbReference type="Gene3D" id="2.70.50.50">
    <property type="entry name" value="chitin-binding protein cbp21"/>
    <property type="match status" value="1"/>
</dbReference>
<organism evidence="5 6">
    <name type="scientific">Streptomyces minutiscleroticus</name>
    <dbReference type="NCBI Taxonomy" id="68238"/>
    <lineage>
        <taxon>Bacteria</taxon>
        <taxon>Bacillati</taxon>
        <taxon>Actinomycetota</taxon>
        <taxon>Actinomycetes</taxon>
        <taxon>Kitasatosporales</taxon>
        <taxon>Streptomycetaceae</taxon>
        <taxon>Streptomyces</taxon>
    </lineage>
</organism>
<feature type="compositionally biased region" description="Gly residues" evidence="2">
    <location>
        <begin position="230"/>
        <end position="249"/>
    </location>
</feature>
<evidence type="ECO:0000256" key="2">
    <source>
        <dbReference type="SAM" id="MobiDB-lite"/>
    </source>
</evidence>
<reference evidence="5" key="2">
    <citation type="submission" date="2020-09" db="EMBL/GenBank/DDBJ databases">
        <authorList>
            <person name="Sun Q."/>
            <person name="Ohkuma M."/>
        </authorList>
    </citation>
    <scope>NUCLEOTIDE SEQUENCE</scope>
    <source>
        <strain evidence="5">JCM 4790</strain>
    </source>
</reference>
<feature type="compositionally biased region" description="Low complexity" evidence="2">
    <location>
        <begin position="308"/>
        <end position="319"/>
    </location>
</feature>
<reference evidence="5" key="1">
    <citation type="journal article" date="2014" name="Int. J. Syst. Evol. Microbiol.">
        <title>Complete genome sequence of Corynebacterium casei LMG S-19264T (=DSM 44701T), isolated from a smear-ripened cheese.</title>
        <authorList>
            <consortium name="US DOE Joint Genome Institute (JGI-PGF)"/>
            <person name="Walter F."/>
            <person name="Albersmeier A."/>
            <person name="Kalinowski J."/>
            <person name="Ruckert C."/>
        </authorList>
    </citation>
    <scope>NUCLEOTIDE SEQUENCE</scope>
    <source>
        <strain evidence="5">JCM 4790</strain>
    </source>
</reference>
<protein>
    <submittedName>
        <fullName evidence="5">Chitin-binding protein</fullName>
    </submittedName>
</protein>
<evidence type="ECO:0000256" key="3">
    <source>
        <dbReference type="SAM" id="Phobius"/>
    </source>
</evidence>
<dbReference type="PANTHER" id="PTHR34823">
    <property type="entry name" value="GLCNAC-BINDING PROTEIN A"/>
    <property type="match status" value="1"/>
</dbReference>
<dbReference type="InterPro" id="IPR014756">
    <property type="entry name" value="Ig_E-set"/>
</dbReference>
<dbReference type="RefSeq" id="WP_190193154.1">
    <property type="nucleotide sequence ID" value="NZ_BMVU01000034.1"/>
</dbReference>
<feature type="domain" description="Chitin-binding type-4" evidence="4">
    <location>
        <begin position="44"/>
        <end position="221"/>
    </location>
</feature>
<evidence type="ECO:0000256" key="1">
    <source>
        <dbReference type="ARBA" id="ARBA00022729"/>
    </source>
</evidence>
<feature type="compositionally biased region" description="Basic and acidic residues" evidence="2">
    <location>
        <begin position="268"/>
        <end position="282"/>
    </location>
</feature>
<evidence type="ECO:0000313" key="6">
    <source>
        <dbReference type="Proteomes" id="UP000619244"/>
    </source>
</evidence>
<dbReference type="SUPFAM" id="SSF81296">
    <property type="entry name" value="E set domains"/>
    <property type="match status" value="1"/>
</dbReference>
<proteinExistence type="predicted"/>
<keyword evidence="3" id="KW-0812">Transmembrane</keyword>
<dbReference type="InterPro" id="IPR004302">
    <property type="entry name" value="Cellulose/chitin-bd_N"/>
</dbReference>
<dbReference type="NCBIfam" id="TIGR01167">
    <property type="entry name" value="LPXTG_anchor"/>
    <property type="match status" value="1"/>
</dbReference>
<dbReference type="InterPro" id="IPR051024">
    <property type="entry name" value="GlcNAc_Chitin_IntDeg"/>
</dbReference>
<dbReference type="EMBL" id="BMVU01000034">
    <property type="protein sequence ID" value="GGX95497.1"/>
    <property type="molecule type" value="Genomic_DNA"/>
</dbReference>
<accession>A0A918NUL6</accession>
<feature type="transmembrane region" description="Helical" evidence="3">
    <location>
        <begin position="338"/>
        <end position="358"/>
    </location>
</feature>
<dbReference type="AlphaFoldDB" id="A0A918NUL6"/>
<dbReference type="Proteomes" id="UP000619244">
    <property type="component" value="Unassembled WGS sequence"/>
</dbReference>
<evidence type="ECO:0000259" key="4">
    <source>
        <dbReference type="Pfam" id="PF03067"/>
    </source>
</evidence>
<feature type="region of interest" description="Disordered" evidence="2">
    <location>
        <begin position="230"/>
        <end position="337"/>
    </location>
</feature>
<keyword evidence="1" id="KW-0732">Signal</keyword>
<keyword evidence="3" id="KW-0472">Membrane</keyword>
<comment type="caution">
    <text evidence="5">The sequence shown here is derived from an EMBL/GenBank/DDBJ whole genome shotgun (WGS) entry which is preliminary data.</text>
</comment>
<gene>
    <name evidence="5" type="ORF">GCM10010358_56690</name>
</gene>
<keyword evidence="6" id="KW-1185">Reference proteome</keyword>
<dbReference type="PANTHER" id="PTHR34823:SF1">
    <property type="entry name" value="CHITIN-BINDING TYPE-4 DOMAIN-CONTAINING PROTEIN"/>
    <property type="match status" value="1"/>
</dbReference>
<dbReference type="CDD" id="cd21177">
    <property type="entry name" value="LPMO_AA10"/>
    <property type="match status" value="1"/>
</dbReference>
<name>A0A918NUL6_9ACTN</name>
<dbReference type="Pfam" id="PF03067">
    <property type="entry name" value="LPMO_10"/>
    <property type="match status" value="1"/>
</dbReference>